<keyword evidence="5" id="KW-0963">Cytoplasm</keyword>
<evidence type="ECO:0000256" key="5">
    <source>
        <dbReference type="HAMAP-Rule" id="MF_00050"/>
    </source>
</evidence>
<evidence type="ECO:0000313" key="7">
    <source>
        <dbReference type="EMBL" id="KKW05580.1"/>
    </source>
</evidence>
<comment type="caution">
    <text evidence="7">The sequence shown here is derived from an EMBL/GenBank/DDBJ whole genome shotgun (WGS) entry which is preliminary data.</text>
</comment>
<keyword evidence="4 5" id="KW-0648">Protein biosynthesis</keyword>
<dbReference type="Gene3D" id="1.10.8.10">
    <property type="entry name" value="DNA helicase RuvA subunit, C-terminal domain"/>
    <property type="match status" value="1"/>
</dbReference>
<reference evidence="7 8" key="1">
    <citation type="journal article" date="2015" name="Nature">
        <title>rRNA introns, odd ribosomes, and small enigmatic genomes across a large radiation of phyla.</title>
        <authorList>
            <person name="Brown C.T."/>
            <person name="Hug L.A."/>
            <person name="Thomas B.C."/>
            <person name="Sharon I."/>
            <person name="Castelle C.J."/>
            <person name="Singh A."/>
            <person name="Wilkins M.J."/>
            <person name="Williams K.H."/>
            <person name="Banfield J.F."/>
        </authorList>
    </citation>
    <scope>NUCLEOTIDE SEQUENCE [LARGE SCALE GENOMIC DNA]</scope>
</reference>
<comment type="similarity">
    <text evidence="1 5">Belongs to the EF-Ts family.</text>
</comment>
<proteinExistence type="inferred from homology"/>
<name>A0A0G1VH35_9BACT</name>
<dbReference type="NCBIfam" id="TIGR00116">
    <property type="entry name" value="tsf"/>
    <property type="match status" value="1"/>
</dbReference>
<comment type="subcellular location">
    <subcellularLocation>
        <location evidence="5">Cytoplasm</location>
    </subcellularLocation>
</comment>
<dbReference type="FunFam" id="1.10.8.10:FF:000001">
    <property type="entry name" value="Elongation factor Ts"/>
    <property type="match status" value="1"/>
</dbReference>
<gene>
    <name evidence="5" type="primary">tsf</name>
    <name evidence="7" type="ORF">UY40_C0014G0002</name>
</gene>
<dbReference type="Proteomes" id="UP000034119">
    <property type="component" value="Unassembled WGS sequence"/>
</dbReference>
<sequence length="150" mass="16958">MAVTTASIKKLREETEAPVMEVKRALEEAKGNVVKAKDILREKAVMRAEKKKEREAGAGMIFSYIHQGGAVGVLLDLHCETDFVAKTTNFQNLGKELMLQIASMDPKDVEELLEQDYIRDPGRKIKDYVSEVSGTLGEHVKVERFMRYEI</sequence>
<feature type="domain" description="Translation elongation factor EFTs/EF1B dimerisation" evidence="6">
    <location>
        <begin position="72"/>
        <end position="149"/>
    </location>
</feature>
<dbReference type="InterPro" id="IPR014039">
    <property type="entry name" value="Transl_elong_EFTs/EF1B_dimer"/>
</dbReference>
<dbReference type="AlphaFoldDB" id="A0A0G1VH35"/>
<dbReference type="STRING" id="1618342.UY40_C0014G0002"/>
<dbReference type="SUPFAM" id="SSF46934">
    <property type="entry name" value="UBA-like"/>
    <property type="match status" value="1"/>
</dbReference>
<protein>
    <recommendedName>
        <fullName evidence="2 5">Elongation factor Ts</fullName>
        <shortName evidence="5">EF-Ts</shortName>
    </recommendedName>
</protein>
<dbReference type="HAMAP" id="MF_00050">
    <property type="entry name" value="EF_Ts"/>
    <property type="match status" value="1"/>
</dbReference>
<evidence type="ECO:0000259" key="6">
    <source>
        <dbReference type="Pfam" id="PF00889"/>
    </source>
</evidence>
<dbReference type="Pfam" id="PF00889">
    <property type="entry name" value="EF_TS"/>
    <property type="match status" value="1"/>
</dbReference>
<accession>A0A0G1VH35</accession>
<dbReference type="InterPro" id="IPR036402">
    <property type="entry name" value="EF-Ts_dimer_sf"/>
</dbReference>
<dbReference type="InterPro" id="IPR001816">
    <property type="entry name" value="Transl_elong_EFTs/EF1B"/>
</dbReference>
<evidence type="ECO:0000256" key="3">
    <source>
        <dbReference type="ARBA" id="ARBA00022768"/>
    </source>
</evidence>
<evidence type="ECO:0000256" key="2">
    <source>
        <dbReference type="ARBA" id="ARBA00016956"/>
    </source>
</evidence>
<dbReference type="Gene3D" id="3.30.479.20">
    <property type="entry name" value="Elongation factor Ts, dimerisation domain"/>
    <property type="match status" value="1"/>
</dbReference>
<dbReference type="PANTHER" id="PTHR11741">
    <property type="entry name" value="ELONGATION FACTOR TS"/>
    <property type="match status" value="1"/>
</dbReference>
<feature type="region of interest" description="Involved in Mg(2+) ion dislocation from EF-Tu" evidence="5">
    <location>
        <begin position="81"/>
        <end position="84"/>
    </location>
</feature>
<evidence type="ECO:0000313" key="8">
    <source>
        <dbReference type="Proteomes" id="UP000034119"/>
    </source>
</evidence>
<dbReference type="EMBL" id="LCPW01000014">
    <property type="protein sequence ID" value="KKW05580.1"/>
    <property type="molecule type" value="Genomic_DNA"/>
</dbReference>
<dbReference type="GO" id="GO:0003746">
    <property type="term" value="F:translation elongation factor activity"/>
    <property type="evidence" value="ECO:0007669"/>
    <property type="project" value="UniProtKB-UniRule"/>
</dbReference>
<evidence type="ECO:0000256" key="1">
    <source>
        <dbReference type="ARBA" id="ARBA00005532"/>
    </source>
</evidence>
<organism evidence="7 8">
    <name type="scientific">candidate division CPR1 bacterium GW2011_GWC1_49_13</name>
    <dbReference type="NCBI Taxonomy" id="1618342"/>
    <lineage>
        <taxon>Bacteria</taxon>
        <taxon>candidate division CPR1</taxon>
    </lineage>
</organism>
<dbReference type="InterPro" id="IPR009060">
    <property type="entry name" value="UBA-like_sf"/>
</dbReference>
<dbReference type="PANTHER" id="PTHR11741:SF0">
    <property type="entry name" value="ELONGATION FACTOR TS, MITOCHONDRIAL"/>
    <property type="match status" value="1"/>
</dbReference>
<dbReference type="CDD" id="cd14275">
    <property type="entry name" value="UBA_EF-Ts"/>
    <property type="match status" value="1"/>
</dbReference>
<keyword evidence="3 5" id="KW-0251">Elongation factor</keyword>
<dbReference type="SUPFAM" id="SSF54713">
    <property type="entry name" value="Elongation factor Ts (EF-Ts), dimerisation domain"/>
    <property type="match status" value="1"/>
</dbReference>
<dbReference type="GO" id="GO:0005737">
    <property type="term" value="C:cytoplasm"/>
    <property type="evidence" value="ECO:0007669"/>
    <property type="project" value="UniProtKB-SubCell"/>
</dbReference>
<comment type="function">
    <text evidence="5">Associates with the EF-Tu.GDP complex and induces the exchange of GDP to GTP. It remains bound to the aminoacyl-tRNA.EF-Tu.GTP complex up to the GTP hydrolysis stage on the ribosome.</text>
</comment>
<evidence type="ECO:0000256" key="4">
    <source>
        <dbReference type="ARBA" id="ARBA00022917"/>
    </source>
</evidence>